<dbReference type="AlphaFoldDB" id="A0A8J5WJA2"/>
<reference evidence="2" key="2">
    <citation type="submission" date="2021-02" db="EMBL/GenBank/DDBJ databases">
        <authorList>
            <person name="Kimball J.A."/>
            <person name="Haas M.W."/>
            <person name="Macchietto M."/>
            <person name="Kono T."/>
            <person name="Duquette J."/>
            <person name="Shao M."/>
        </authorList>
    </citation>
    <scope>NUCLEOTIDE SEQUENCE</scope>
    <source>
        <tissue evidence="2">Fresh leaf tissue</tissue>
    </source>
</reference>
<evidence type="ECO:0000256" key="1">
    <source>
        <dbReference type="SAM" id="MobiDB-lite"/>
    </source>
</evidence>
<keyword evidence="3" id="KW-1185">Reference proteome</keyword>
<reference evidence="2" key="1">
    <citation type="journal article" date="2021" name="bioRxiv">
        <title>Whole Genome Assembly and Annotation of Northern Wild Rice, Zizania palustris L., Supports a Whole Genome Duplication in the Zizania Genus.</title>
        <authorList>
            <person name="Haas M."/>
            <person name="Kono T."/>
            <person name="Macchietto M."/>
            <person name="Millas R."/>
            <person name="McGilp L."/>
            <person name="Shao M."/>
            <person name="Duquette J."/>
            <person name="Hirsch C.N."/>
            <person name="Kimball J."/>
        </authorList>
    </citation>
    <scope>NUCLEOTIDE SEQUENCE</scope>
    <source>
        <tissue evidence="2">Fresh leaf tissue</tissue>
    </source>
</reference>
<accession>A0A8J5WJA2</accession>
<sequence>MGVSAPATAASGALTPETAAGGDVGAGASAPATATASGALTPETAAGGDVGAGASALATATSGGGQRRRGGGFGSDDDSERWQAATSGQGLRLQRRQ</sequence>
<gene>
    <name evidence="2" type="ORF">GUJ93_ZPchr0011g27922</name>
</gene>
<feature type="region of interest" description="Disordered" evidence="1">
    <location>
        <begin position="1"/>
        <end position="97"/>
    </location>
</feature>
<feature type="compositionally biased region" description="Low complexity" evidence="1">
    <location>
        <begin position="26"/>
        <end position="61"/>
    </location>
</feature>
<name>A0A8J5WJA2_ZIZPA</name>
<evidence type="ECO:0000313" key="2">
    <source>
        <dbReference type="EMBL" id="KAG8090661.1"/>
    </source>
</evidence>
<evidence type="ECO:0000313" key="3">
    <source>
        <dbReference type="Proteomes" id="UP000729402"/>
    </source>
</evidence>
<comment type="caution">
    <text evidence="2">The sequence shown here is derived from an EMBL/GenBank/DDBJ whole genome shotgun (WGS) entry which is preliminary data.</text>
</comment>
<dbReference type="Proteomes" id="UP000729402">
    <property type="component" value="Unassembled WGS sequence"/>
</dbReference>
<proteinExistence type="predicted"/>
<organism evidence="2 3">
    <name type="scientific">Zizania palustris</name>
    <name type="common">Northern wild rice</name>
    <dbReference type="NCBI Taxonomy" id="103762"/>
    <lineage>
        <taxon>Eukaryota</taxon>
        <taxon>Viridiplantae</taxon>
        <taxon>Streptophyta</taxon>
        <taxon>Embryophyta</taxon>
        <taxon>Tracheophyta</taxon>
        <taxon>Spermatophyta</taxon>
        <taxon>Magnoliopsida</taxon>
        <taxon>Liliopsida</taxon>
        <taxon>Poales</taxon>
        <taxon>Poaceae</taxon>
        <taxon>BOP clade</taxon>
        <taxon>Oryzoideae</taxon>
        <taxon>Oryzeae</taxon>
        <taxon>Zizaniinae</taxon>
        <taxon>Zizania</taxon>
    </lineage>
</organism>
<dbReference type="EMBL" id="JAAALK010000081">
    <property type="protein sequence ID" value="KAG8090661.1"/>
    <property type="molecule type" value="Genomic_DNA"/>
</dbReference>
<protein>
    <submittedName>
        <fullName evidence="2">Uncharacterized protein</fullName>
    </submittedName>
</protein>